<dbReference type="Proteomes" id="UP000283509">
    <property type="component" value="Unassembled WGS sequence"/>
</dbReference>
<dbReference type="EMBL" id="QCYY01004217">
    <property type="protein sequence ID" value="ROT61345.1"/>
    <property type="molecule type" value="Genomic_DNA"/>
</dbReference>
<feature type="region of interest" description="Disordered" evidence="1">
    <location>
        <begin position="229"/>
        <end position="279"/>
    </location>
</feature>
<accession>A0A3R7LQ09</accession>
<organism evidence="2 3">
    <name type="scientific">Penaeus vannamei</name>
    <name type="common">Whiteleg shrimp</name>
    <name type="synonym">Litopenaeus vannamei</name>
    <dbReference type="NCBI Taxonomy" id="6689"/>
    <lineage>
        <taxon>Eukaryota</taxon>
        <taxon>Metazoa</taxon>
        <taxon>Ecdysozoa</taxon>
        <taxon>Arthropoda</taxon>
        <taxon>Crustacea</taxon>
        <taxon>Multicrustacea</taxon>
        <taxon>Malacostraca</taxon>
        <taxon>Eumalacostraca</taxon>
        <taxon>Eucarida</taxon>
        <taxon>Decapoda</taxon>
        <taxon>Dendrobranchiata</taxon>
        <taxon>Penaeoidea</taxon>
        <taxon>Penaeidae</taxon>
        <taxon>Penaeus</taxon>
    </lineage>
</organism>
<feature type="compositionally biased region" description="Polar residues" evidence="1">
    <location>
        <begin position="267"/>
        <end position="279"/>
    </location>
</feature>
<protein>
    <submittedName>
        <fullName evidence="2">Uncharacterized protein</fullName>
    </submittedName>
</protein>
<evidence type="ECO:0000313" key="3">
    <source>
        <dbReference type="Proteomes" id="UP000283509"/>
    </source>
</evidence>
<reference evidence="2 3" key="1">
    <citation type="submission" date="2018-04" db="EMBL/GenBank/DDBJ databases">
        <authorList>
            <person name="Zhang X."/>
            <person name="Yuan J."/>
            <person name="Li F."/>
            <person name="Xiang J."/>
        </authorList>
    </citation>
    <scope>NUCLEOTIDE SEQUENCE [LARGE SCALE GENOMIC DNA]</scope>
    <source>
        <tissue evidence="2">Muscle</tissue>
    </source>
</reference>
<evidence type="ECO:0000256" key="1">
    <source>
        <dbReference type="SAM" id="MobiDB-lite"/>
    </source>
</evidence>
<dbReference type="AlphaFoldDB" id="A0A3R7LQ09"/>
<keyword evidence="3" id="KW-1185">Reference proteome</keyword>
<feature type="region of interest" description="Disordered" evidence="1">
    <location>
        <begin position="517"/>
        <end position="544"/>
    </location>
</feature>
<feature type="compositionally biased region" description="Polar residues" evidence="1">
    <location>
        <begin position="229"/>
        <end position="258"/>
    </location>
</feature>
<name>A0A3R7LQ09_PENVA</name>
<sequence>MCTLNYDTVVSDINYLHDILLPFARMPAFNPLPFTATDRRTHNRYSRDYEDPHTCRLLLAMMTRHPPDHALALNRDVHRLYTCTHLRLDMQHHTPTVHITLDHCPAATVTTLKAIRMPLTLPRPNIHAPGSTNSLFGLRAQLSSQHCIGSSLTTQLPATLVRIALPTFSQLAEPRCIASWATIHATVTASPTPPTEHLIRTLHFLTNANHQRTPKLITITRYTPQQRIPHTATTPTNTDPHMQTHGNTFHTITSPSPSRDQKKHSSYHATKTSPQSRYCPSKNCTPVDTPTHCAARMPAPLTPLHSHHFYLCTTQIFKHSIAPTPATIQHAFQTLTRCTSSDSGQPGPVTSTSANASRTDPRAIPTPHPKNHIVTSLHVATNHDPARLTRVYQPSVTRIIYSKPPGYARNEYHYRPPLRSTSRIPRTHRLRSPWTYHLSHPTRRPLISHEQAARCSILELYSRRRPSRRRTCARIHLAPRREPHHGAPRYALARPSVRCVVRVEMVCNRKFTTPPTSCTLHHPRPLEPIPRRHSAAFPSHIDSD</sequence>
<feature type="region of interest" description="Disordered" evidence="1">
    <location>
        <begin position="338"/>
        <end position="370"/>
    </location>
</feature>
<proteinExistence type="predicted"/>
<comment type="caution">
    <text evidence="2">The sequence shown here is derived from an EMBL/GenBank/DDBJ whole genome shotgun (WGS) entry which is preliminary data.</text>
</comment>
<feature type="compositionally biased region" description="Polar residues" evidence="1">
    <location>
        <begin position="338"/>
        <end position="358"/>
    </location>
</feature>
<reference evidence="2 3" key="2">
    <citation type="submission" date="2019-01" db="EMBL/GenBank/DDBJ databases">
        <title>The decoding of complex shrimp genome reveals the adaptation for benthos swimmer, frequently molting mechanism and breeding impact on genome.</title>
        <authorList>
            <person name="Sun Y."/>
            <person name="Gao Y."/>
            <person name="Yu Y."/>
        </authorList>
    </citation>
    <scope>NUCLEOTIDE SEQUENCE [LARGE SCALE GENOMIC DNA]</scope>
    <source>
        <tissue evidence="2">Muscle</tissue>
    </source>
</reference>
<evidence type="ECO:0000313" key="2">
    <source>
        <dbReference type="EMBL" id="ROT61345.1"/>
    </source>
</evidence>
<gene>
    <name evidence="2" type="ORF">C7M84_020881</name>
</gene>